<accession>A0A0F9NED8</accession>
<reference evidence="1" key="1">
    <citation type="journal article" date="2015" name="Nature">
        <title>Complex archaea that bridge the gap between prokaryotes and eukaryotes.</title>
        <authorList>
            <person name="Spang A."/>
            <person name="Saw J.H."/>
            <person name="Jorgensen S.L."/>
            <person name="Zaremba-Niedzwiedzka K."/>
            <person name="Martijn J."/>
            <person name="Lind A.E."/>
            <person name="van Eijk R."/>
            <person name="Schleper C."/>
            <person name="Guy L."/>
            <person name="Ettema T.J."/>
        </authorList>
    </citation>
    <scope>NUCLEOTIDE SEQUENCE</scope>
</reference>
<evidence type="ECO:0000313" key="1">
    <source>
        <dbReference type="EMBL" id="KKM87115.1"/>
    </source>
</evidence>
<organism evidence="1">
    <name type="scientific">marine sediment metagenome</name>
    <dbReference type="NCBI Taxonomy" id="412755"/>
    <lineage>
        <taxon>unclassified sequences</taxon>
        <taxon>metagenomes</taxon>
        <taxon>ecological metagenomes</taxon>
    </lineage>
</organism>
<dbReference type="AlphaFoldDB" id="A0A0F9NED8"/>
<gene>
    <name evidence="1" type="ORF">LCGC14_1272280</name>
</gene>
<protein>
    <submittedName>
        <fullName evidence="1">Uncharacterized protein</fullName>
    </submittedName>
</protein>
<dbReference type="EMBL" id="LAZR01007152">
    <property type="protein sequence ID" value="KKM87115.1"/>
    <property type="molecule type" value="Genomic_DNA"/>
</dbReference>
<sequence length="32" mass="3709">MAWRPTEYLIEGELDNRNPGKVTGWMKFAGIK</sequence>
<name>A0A0F9NED8_9ZZZZ</name>
<feature type="non-terminal residue" evidence="1">
    <location>
        <position position="32"/>
    </location>
</feature>
<comment type="caution">
    <text evidence="1">The sequence shown here is derived from an EMBL/GenBank/DDBJ whole genome shotgun (WGS) entry which is preliminary data.</text>
</comment>
<proteinExistence type="predicted"/>